<reference evidence="2 3" key="1">
    <citation type="submission" date="2020-06" db="EMBL/GenBank/DDBJ databases">
        <title>Draft genome of Uliginosibacterium sp. IMCC34675.</title>
        <authorList>
            <person name="Song J."/>
        </authorList>
    </citation>
    <scope>NUCLEOTIDE SEQUENCE [LARGE SCALE GENOMIC DNA]</scope>
    <source>
        <strain evidence="2 3">IMCC34675</strain>
    </source>
</reference>
<organism evidence="2 3">
    <name type="scientific">Uliginosibacterium aquaticum</name>
    <dbReference type="NCBI Taxonomy" id="2731212"/>
    <lineage>
        <taxon>Bacteria</taxon>
        <taxon>Pseudomonadati</taxon>
        <taxon>Pseudomonadota</taxon>
        <taxon>Betaproteobacteria</taxon>
        <taxon>Rhodocyclales</taxon>
        <taxon>Zoogloeaceae</taxon>
        <taxon>Uliginosibacterium</taxon>
    </lineage>
</organism>
<accession>A0ABX2IDA9</accession>
<gene>
    <name evidence="2" type="ORF">HJ583_006035</name>
</gene>
<evidence type="ECO:0000313" key="3">
    <source>
        <dbReference type="Proteomes" id="UP000778523"/>
    </source>
</evidence>
<comment type="caution">
    <text evidence="2">The sequence shown here is derived from an EMBL/GenBank/DDBJ whole genome shotgun (WGS) entry which is preliminary data.</text>
</comment>
<dbReference type="Pfam" id="PF10009">
    <property type="entry name" value="DUF2252"/>
    <property type="match status" value="1"/>
</dbReference>
<name>A0ABX2IDA9_9RHOO</name>
<dbReference type="EMBL" id="JABCSC020000001">
    <property type="protein sequence ID" value="NSL54574.1"/>
    <property type="molecule type" value="Genomic_DNA"/>
</dbReference>
<dbReference type="PANTHER" id="PTHR39441:SF1">
    <property type="entry name" value="DUF2252 DOMAIN-CONTAINING PROTEIN"/>
    <property type="match status" value="1"/>
</dbReference>
<dbReference type="PANTHER" id="PTHR39441">
    <property type="entry name" value="DUF2252 DOMAIN-CONTAINING PROTEIN"/>
    <property type="match status" value="1"/>
</dbReference>
<dbReference type="InterPro" id="IPR018721">
    <property type="entry name" value="DUF2252"/>
</dbReference>
<evidence type="ECO:0000256" key="1">
    <source>
        <dbReference type="SAM" id="MobiDB-lite"/>
    </source>
</evidence>
<proteinExistence type="predicted"/>
<protein>
    <submittedName>
        <fullName evidence="2">DUF2252 family protein</fullName>
    </submittedName>
</protein>
<keyword evidence="3" id="KW-1185">Reference proteome</keyword>
<evidence type="ECO:0000313" key="2">
    <source>
        <dbReference type="EMBL" id="NSL54574.1"/>
    </source>
</evidence>
<sequence>MDDAVELLKRSHAGRDPERLALKYALLRRDPFAFLRGTSALFHARMPNDKLLYKAPLAWTCGDLHLENFGSYKGDNRLVYFDLNDFDEATLAPASWALTRFVSSVLVAAPALDFDRDEALAHAGAFIEAYASALSAGRARWLERDTADGLIRDHLEALRCRSRKDLLDSRSTRRGKRRSLKIDGKKALPASDKQQHKVRELMTSFASEQAEPEFFEVLDVARRISGNASLGLERYVILVRGKGGPDDHYLLDLKEAQPSTLTPHLRTAEPRWASEAHRVIGVQQMMQAIPVAFLHPLELGRRSGVLRELQPAQDRIDLREAAGKNRSFREMLGQMGELVAWAQLRSSGRKGSAIADELIEFGTKHKWRSRLLALAEHCAEQVEADWQRYCVAYDDGAFKP</sequence>
<dbReference type="Proteomes" id="UP000778523">
    <property type="component" value="Unassembled WGS sequence"/>
</dbReference>
<feature type="region of interest" description="Disordered" evidence="1">
    <location>
        <begin position="169"/>
        <end position="193"/>
    </location>
</feature>